<feature type="region of interest" description="Disordered" evidence="6">
    <location>
        <begin position="23"/>
        <end position="45"/>
    </location>
</feature>
<dbReference type="RefSeq" id="XP_069198525.1">
    <property type="nucleotide sequence ID" value="XM_069342020.1"/>
</dbReference>
<keyword evidence="3" id="KW-0698">rRNA processing</keyword>
<dbReference type="InterPro" id="IPR006984">
    <property type="entry name" value="Fcf1/UTP23"/>
</dbReference>
<evidence type="ECO:0000313" key="9">
    <source>
        <dbReference type="Proteomes" id="UP001562354"/>
    </source>
</evidence>
<dbReference type="InterPro" id="IPR037503">
    <property type="entry name" value="Fcf1_PIN"/>
</dbReference>
<dbReference type="PANTHER" id="PTHR12416">
    <property type="entry name" value="RRNA-PROCESSING PROTEIN UTP23 HOMOLOG"/>
    <property type="match status" value="1"/>
</dbReference>
<accession>A0ABR3P7T9</accession>
<evidence type="ECO:0000256" key="6">
    <source>
        <dbReference type="SAM" id="MobiDB-lite"/>
    </source>
</evidence>
<dbReference type="Gene3D" id="3.40.50.1010">
    <property type="entry name" value="5'-nuclease"/>
    <property type="match status" value="1"/>
</dbReference>
<dbReference type="InterPro" id="IPR029060">
    <property type="entry name" value="PIN-like_dom_sf"/>
</dbReference>
<protein>
    <recommendedName>
        <fullName evidence="7">PIN domain-containing protein</fullName>
    </recommendedName>
</protein>
<evidence type="ECO:0000256" key="3">
    <source>
        <dbReference type="ARBA" id="ARBA00022552"/>
    </source>
</evidence>
<dbReference type="GeneID" id="95976373"/>
<keyword evidence="4" id="KW-0539">Nucleus</keyword>
<dbReference type="EMBL" id="JBFMKM010000012">
    <property type="protein sequence ID" value="KAL1302249.1"/>
    <property type="molecule type" value="Genomic_DNA"/>
</dbReference>
<dbReference type="Pfam" id="PF04900">
    <property type="entry name" value="Fcf1"/>
    <property type="match status" value="1"/>
</dbReference>
<evidence type="ECO:0000256" key="1">
    <source>
        <dbReference type="ARBA" id="ARBA00004604"/>
    </source>
</evidence>
<evidence type="ECO:0000313" key="8">
    <source>
        <dbReference type="EMBL" id="KAL1302249.1"/>
    </source>
</evidence>
<dbReference type="CDD" id="cd09864">
    <property type="entry name" value="PIN_Fcf1-like"/>
    <property type="match status" value="1"/>
</dbReference>
<reference evidence="8 9" key="1">
    <citation type="submission" date="2024-07" db="EMBL/GenBank/DDBJ databases">
        <title>Draft sequence of the Neodothiora populina.</title>
        <authorList>
            <person name="Drown D.D."/>
            <person name="Schuette U.S."/>
            <person name="Buechlein A.B."/>
            <person name="Rusch D.R."/>
            <person name="Winton L.W."/>
            <person name="Adams G.A."/>
        </authorList>
    </citation>
    <scope>NUCLEOTIDE SEQUENCE [LARGE SCALE GENOMIC DNA]</scope>
    <source>
        <strain evidence="8 9">CPC 39397</strain>
    </source>
</reference>
<sequence>MGVQKKTRKFATVKRVIGQRDARLKKNQVTGDDDAAGKKKKKDDELVREIPQAPSSMFFQHNTALQPPYSILVDTNFLSLTVHHKLEMLPAMMDCLYATCRPMITTCVMAELEKLGQKYRIALRIARDERWERLPCDHKGTYADDCIVDRVLKHRVYIVATNDRDLKRRIRKIPGVPIISVGKGKYVIERLPDAPEK</sequence>
<feature type="domain" description="PIN" evidence="7">
    <location>
        <begin position="69"/>
        <end position="168"/>
    </location>
</feature>
<organism evidence="8 9">
    <name type="scientific">Neodothiora populina</name>
    <dbReference type="NCBI Taxonomy" id="2781224"/>
    <lineage>
        <taxon>Eukaryota</taxon>
        <taxon>Fungi</taxon>
        <taxon>Dikarya</taxon>
        <taxon>Ascomycota</taxon>
        <taxon>Pezizomycotina</taxon>
        <taxon>Dothideomycetes</taxon>
        <taxon>Dothideomycetidae</taxon>
        <taxon>Dothideales</taxon>
        <taxon>Dothioraceae</taxon>
        <taxon>Neodothiora</taxon>
    </lineage>
</organism>
<dbReference type="SMART" id="SM00670">
    <property type="entry name" value="PINc"/>
    <property type="match status" value="1"/>
</dbReference>
<dbReference type="InterPro" id="IPR002716">
    <property type="entry name" value="PIN_dom"/>
</dbReference>
<dbReference type="Proteomes" id="UP001562354">
    <property type="component" value="Unassembled WGS sequence"/>
</dbReference>
<dbReference type="SUPFAM" id="SSF88723">
    <property type="entry name" value="PIN domain-like"/>
    <property type="match status" value="1"/>
</dbReference>
<keyword evidence="2" id="KW-0690">Ribosome biogenesis</keyword>
<comment type="similarity">
    <text evidence="5">Belongs to the UTP23/FCF1 family. FCF1 subfamily.</text>
</comment>
<gene>
    <name evidence="8" type="ORF">AAFC00_002671</name>
</gene>
<name>A0ABR3P7T9_9PEZI</name>
<comment type="caution">
    <text evidence="8">The sequence shown here is derived from an EMBL/GenBank/DDBJ whole genome shotgun (WGS) entry which is preliminary data.</text>
</comment>
<evidence type="ECO:0000259" key="7">
    <source>
        <dbReference type="SMART" id="SM00670"/>
    </source>
</evidence>
<proteinExistence type="inferred from homology"/>
<keyword evidence="9" id="KW-1185">Reference proteome</keyword>
<comment type="subcellular location">
    <subcellularLocation>
        <location evidence="1">Nucleus</location>
        <location evidence="1">Nucleolus</location>
    </subcellularLocation>
</comment>
<evidence type="ECO:0000256" key="2">
    <source>
        <dbReference type="ARBA" id="ARBA00022517"/>
    </source>
</evidence>
<evidence type="ECO:0000256" key="5">
    <source>
        <dbReference type="ARBA" id="ARBA00024026"/>
    </source>
</evidence>
<evidence type="ECO:0000256" key="4">
    <source>
        <dbReference type="ARBA" id="ARBA00023242"/>
    </source>
</evidence>